<evidence type="ECO:0000313" key="1">
    <source>
        <dbReference type="EMBL" id="MPM91074.1"/>
    </source>
</evidence>
<reference evidence="1" key="1">
    <citation type="submission" date="2019-08" db="EMBL/GenBank/DDBJ databases">
        <authorList>
            <person name="Kucharzyk K."/>
            <person name="Murdoch R.W."/>
            <person name="Higgins S."/>
            <person name="Loffler F."/>
        </authorList>
    </citation>
    <scope>NUCLEOTIDE SEQUENCE</scope>
</reference>
<sequence>MNWKHRILFSMLALTVSAILAGCVGYDNNYLRPEDFAAYLERDGVKVEGTRSLPGDPFKASGGCAVMVAGSEIGVYKYDRSAAVQEKRINRISEKGRTYIQGIPFPVEVRGSFMFLGLEKHPEKRKILEVVDKFY</sequence>
<comment type="caution">
    <text evidence="1">The sequence shown here is derived from an EMBL/GenBank/DDBJ whole genome shotgun (WGS) entry which is preliminary data.</text>
</comment>
<proteinExistence type="predicted"/>
<dbReference type="AlphaFoldDB" id="A0A645DNM8"/>
<accession>A0A645DNM8</accession>
<dbReference type="PROSITE" id="PS51257">
    <property type="entry name" value="PROKAR_LIPOPROTEIN"/>
    <property type="match status" value="1"/>
</dbReference>
<organism evidence="1">
    <name type="scientific">bioreactor metagenome</name>
    <dbReference type="NCBI Taxonomy" id="1076179"/>
    <lineage>
        <taxon>unclassified sequences</taxon>
        <taxon>metagenomes</taxon>
        <taxon>ecological metagenomes</taxon>
    </lineage>
</organism>
<name>A0A645DNM8_9ZZZZ</name>
<dbReference type="EMBL" id="VSSQ01038189">
    <property type="protein sequence ID" value="MPM91074.1"/>
    <property type="molecule type" value="Genomic_DNA"/>
</dbReference>
<gene>
    <name evidence="1" type="ORF">SDC9_138199</name>
</gene>
<protein>
    <submittedName>
        <fullName evidence="1">Uncharacterized protein</fullName>
    </submittedName>
</protein>